<dbReference type="OrthoDB" id="5304367at2759"/>
<reference evidence="2 3" key="1">
    <citation type="journal article" date="2018" name="Nat. Ecol. Evol.">
        <title>Pezizomycetes genomes reveal the molecular basis of ectomycorrhizal truffle lifestyle.</title>
        <authorList>
            <person name="Murat C."/>
            <person name="Payen T."/>
            <person name="Noel B."/>
            <person name="Kuo A."/>
            <person name="Morin E."/>
            <person name="Chen J."/>
            <person name="Kohler A."/>
            <person name="Krizsan K."/>
            <person name="Balestrini R."/>
            <person name="Da Silva C."/>
            <person name="Montanini B."/>
            <person name="Hainaut M."/>
            <person name="Levati E."/>
            <person name="Barry K.W."/>
            <person name="Belfiori B."/>
            <person name="Cichocki N."/>
            <person name="Clum A."/>
            <person name="Dockter R.B."/>
            <person name="Fauchery L."/>
            <person name="Guy J."/>
            <person name="Iotti M."/>
            <person name="Le Tacon F."/>
            <person name="Lindquist E.A."/>
            <person name="Lipzen A."/>
            <person name="Malagnac F."/>
            <person name="Mello A."/>
            <person name="Molinier V."/>
            <person name="Miyauchi S."/>
            <person name="Poulain J."/>
            <person name="Riccioni C."/>
            <person name="Rubini A."/>
            <person name="Sitrit Y."/>
            <person name="Splivallo R."/>
            <person name="Traeger S."/>
            <person name="Wang M."/>
            <person name="Zifcakova L."/>
            <person name="Wipf D."/>
            <person name="Zambonelli A."/>
            <person name="Paolocci F."/>
            <person name="Nowrousian M."/>
            <person name="Ottonello S."/>
            <person name="Baldrian P."/>
            <person name="Spatafora J.W."/>
            <person name="Henrissat B."/>
            <person name="Nagy L.G."/>
            <person name="Aury J.M."/>
            <person name="Wincker P."/>
            <person name="Grigoriev I.V."/>
            <person name="Bonfante P."/>
            <person name="Martin F.M."/>
        </authorList>
    </citation>
    <scope>NUCLEOTIDE SEQUENCE [LARGE SCALE GENOMIC DNA]</scope>
    <source>
        <strain evidence="2 3">ATCC MYA-4762</strain>
    </source>
</reference>
<proteinExistence type="predicted"/>
<sequence length="117" mass="12639">MSTRKLTGKNLTMPFAAITMATLLFIYSRSSIHAAKANAALHREADGGQISWQKQSLRQHGLLETPTKKNSDPQGSALDRVAGSVPQEKGGIAPVGMVGRDVTEEKIRERVAEGRGR</sequence>
<protein>
    <submittedName>
        <fullName evidence="2">Uncharacterized protein</fullName>
    </submittedName>
</protein>
<name>A0A3N4M3Q1_9PEZI</name>
<dbReference type="AlphaFoldDB" id="A0A3N4M3Q1"/>
<keyword evidence="3" id="KW-1185">Reference proteome</keyword>
<evidence type="ECO:0000313" key="2">
    <source>
        <dbReference type="EMBL" id="RPB28598.1"/>
    </source>
</evidence>
<dbReference type="EMBL" id="ML121529">
    <property type="protein sequence ID" value="RPB28598.1"/>
    <property type="molecule type" value="Genomic_DNA"/>
</dbReference>
<evidence type="ECO:0000256" key="1">
    <source>
        <dbReference type="SAM" id="MobiDB-lite"/>
    </source>
</evidence>
<evidence type="ECO:0000313" key="3">
    <source>
        <dbReference type="Proteomes" id="UP000267821"/>
    </source>
</evidence>
<dbReference type="InParanoid" id="A0A3N4M3Q1"/>
<accession>A0A3N4M3Q1</accession>
<organism evidence="2 3">
    <name type="scientific">Terfezia boudieri ATCC MYA-4762</name>
    <dbReference type="NCBI Taxonomy" id="1051890"/>
    <lineage>
        <taxon>Eukaryota</taxon>
        <taxon>Fungi</taxon>
        <taxon>Dikarya</taxon>
        <taxon>Ascomycota</taxon>
        <taxon>Pezizomycotina</taxon>
        <taxon>Pezizomycetes</taxon>
        <taxon>Pezizales</taxon>
        <taxon>Pezizaceae</taxon>
        <taxon>Terfezia</taxon>
    </lineage>
</organism>
<dbReference type="Proteomes" id="UP000267821">
    <property type="component" value="Unassembled WGS sequence"/>
</dbReference>
<feature type="region of interest" description="Disordered" evidence="1">
    <location>
        <begin position="54"/>
        <end position="100"/>
    </location>
</feature>
<gene>
    <name evidence="2" type="ORF">L211DRAFT_397244</name>
</gene>